<dbReference type="Pfam" id="PF13241">
    <property type="entry name" value="NAD_binding_7"/>
    <property type="match status" value="1"/>
</dbReference>
<keyword evidence="5" id="KW-0627">Porphyrin biosynthesis</keyword>
<dbReference type="InterPro" id="IPR006367">
    <property type="entry name" value="Sirohaem_synthase_N"/>
</dbReference>
<dbReference type="GO" id="GO:0043115">
    <property type="term" value="F:precorrin-2 dehydrogenase activity"/>
    <property type="evidence" value="ECO:0007669"/>
    <property type="project" value="UniProtKB-EC"/>
</dbReference>
<evidence type="ECO:0000256" key="5">
    <source>
        <dbReference type="ARBA" id="ARBA00023244"/>
    </source>
</evidence>
<accession>A0A382X0Q9</accession>
<dbReference type="InterPro" id="IPR036291">
    <property type="entry name" value="NAD(P)-bd_dom_sf"/>
</dbReference>
<feature type="non-terminal residue" evidence="7">
    <location>
        <position position="161"/>
    </location>
</feature>
<dbReference type="GO" id="GO:0019354">
    <property type="term" value="P:siroheme biosynthetic process"/>
    <property type="evidence" value="ECO:0007669"/>
    <property type="project" value="UniProtKB-UniPathway"/>
</dbReference>
<dbReference type="InterPro" id="IPR028161">
    <property type="entry name" value="Met8-like"/>
</dbReference>
<dbReference type="UniPathway" id="UPA00262">
    <property type="reaction ID" value="UER00222"/>
</dbReference>
<evidence type="ECO:0000256" key="3">
    <source>
        <dbReference type="ARBA" id="ARBA00023002"/>
    </source>
</evidence>
<dbReference type="EMBL" id="UINC01163493">
    <property type="protein sequence ID" value="SVD63831.1"/>
    <property type="molecule type" value="Genomic_DNA"/>
</dbReference>
<keyword evidence="3" id="KW-0560">Oxidoreductase</keyword>
<comment type="catalytic activity">
    <reaction evidence="6">
        <text>precorrin-2 + NAD(+) = sirohydrochlorin + NADH + 2 H(+)</text>
        <dbReference type="Rhea" id="RHEA:15613"/>
        <dbReference type="ChEBI" id="CHEBI:15378"/>
        <dbReference type="ChEBI" id="CHEBI:57540"/>
        <dbReference type="ChEBI" id="CHEBI:57945"/>
        <dbReference type="ChEBI" id="CHEBI:58351"/>
        <dbReference type="ChEBI" id="CHEBI:58827"/>
        <dbReference type="EC" id="1.3.1.76"/>
    </reaction>
</comment>
<dbReference type="NCBIfam" id="TIGR01470">
    <property type="entry name" value="cysG_Nterm"/>
    <property type="match status" value="1"/>
</dbReference>
<evidence type="ECO:0000256" key="6">
    <source>
        <dbReference type="ARBA" id="ARBA00047561"/>
    </source>
</evidence>
<proteinExistence type="predicted"/>
<evidence type="ECO:0000256" key="1">
    <source>
        <dbReference type="ARBA" id="ARBA00005010"/>
    </source>
</evidence>
<dbReference type="PANTHER" id="PTHR35330">
    <property type="entry name" value="SIROHEME BIOSYNTHESIS PROTEIN MET8"/>
    <property type="match status" value="1"/>
</dbReference>
<dbReference type="InterPro" id="IPR042518">
    <property type="entry name" value="SirC_C"/>
</dbReference>
<dbReference type="Gene3D" id="3.40.50.720">
    <property type="entry name" value="NAD(P)-binding Rossmann-like Domain"/>
    <property type="match status" value="1"/>
</dbReference>
<dbReference type="SUPFAM" id="SSF75615">
    <property type="entry name" value="Siroheme synthase middle domains-like"/>
    <property type="match status" value="1"/>
</dbReference>
<dbReference type="Gene3D" id="1.10.8.610">
    <property type="entry name" value="SirC, precorrin-2 dehydrogenase, C-terminal helical domain-like"/>
    <property type="match status" value="1"/>
</dbReference>
<dbReference type="GO" id="GO:0004325">
    <property type="term" value="F:ferrochelatase activity"/>
    <property type="evidence" value="ECO:0007669"/>
    <property type="project" value="InterPro"/>
</dbReference>
<gene>
    <name evidence="7" type="ORF">METZ01_LOCUS416685</name>
</gene>
<dbReference type="SUPFAM" id="SSF51735">
    <property type="entry name" value="NAD(P)-binding Rossmann-fold domains"/>
    <property type="match status" value="1"/>
</dbReference>
<organism evidence="7">
    <name type="scientific">marine metagenome</name>
    <dbReference type="NCBI Taxonomy" id="408172"/>
    <lineage>
        <taxon>unclassified sequences</taxon>
        <taxon>metagenomes</taxon>
        <taxon>ecological metagenomes</taxon>
    </lineage>
</organism>
<protein>
    <recommendedName>
        <fullName evidence="2">precorrin-2 dehydrogenase</fullName>
        <ecNumber evidence="2">1.3.1.76</ecNumber>
    </recommendedName>
</protein>
<name>A0A382X0Q9_9ZZZZ</name>
<keyword evidence="4" id="KW-0520">NAD</keyword>
<feature type="non-terminal residue" evidence="7">
    <location>
        <position position="1"/>
    </location>
</feature>
<reference evidence="7" key="1">
    <citation type="submission" date="2018-05" db="EMBL/GenBank/DDBJ databases">
        <authorList>
            <person name="Lanie J.A."/>
            <person name="Ng W.-L."/>
            <person name="Kazmierczak K.M."/>
            <person name="Andrzejewski T.M."/>
            <person name="Davidsen T.M."/>
            <person name="Wayne K.J."/>
            <person name="Tettelin H."/>
            <person name="Glass J.I."/>
            <person name="Rusch D."/>
            <person name="Podicherti R."/>
            <person name="Tsui H.-C.T."/>
            <person name="Winkler M.E."/>
        </authorList>
    </citation>
    <scope>NUCLEOTIDE SEQUENCE</scope>
</reference>
<evidence type="ECO:0000256" key="4">
    <source>
        <dbReference type="ARBA" id="ARBA00023027"/>
    </source>
</evidence>
<sequence length="161" mass="17828">VHGRRCVVLGGEDEAADKSARLVAAGAKVTVICPVVGAAISQAADHGELHWEAREPDLEQDLEDTFLVMNTCHGNADLIERVRSACVRQRILLNPYDDPERSDFGMAALVNKGHLRISISTSNASPTLAGRLRHQLDELFDEEFVEFLDLLGTIRRTLRER</sequence>
<dbReference type="AlphaFoldDB" id="A0A382X0Q9"/>
<dbReference type="EC" id="1.3.1.76" evidence="2"/>
<evidence type="ECO:0000256" key="2">
    <source>
        <dbReference type="ARBA" id="ARBA00012400"/>
    </source>
</evidence>
<evidence type="ECO:0000313" key="7">
    <source>
        <dbReference type="EMBL" id="SVD63831.1"/>
    </source>
</evidence>
<dbReference type="PANTHER" id="PTHR35330:SF1">
    <property type="entry name" value="SIROHEME BIOSYNTHESIS PROTEIN MET8"/>
    <property type="match status" value="1"/>
</dbReference>
<comment type="pathway">
    <text evidence="1">Porphyrin-containing compound metabolism; siroheme biosynthesis; sirohydrochlorin from precorrin-2: step 1/1.</text>
</comment>